<evidence type="ECO:0000256" key="3">
    <source>
        <dbReference type="ARBA" id="ARBA00022833"/>
    </source>
</evidence>
<dbReference type="GO" id="GO:0046872">
    <property type="term" value="F:metal ion binding"/>
    <property type="evidence" value="ECO:0007669"/>
    <property type="project" value="UniProtKB-KW"/>
</dbReference>
<keyword evidence="7" id="KW-1185">Reference proteome</keyword>
<dbReference type="InterPro" id="IPR011057">
    <property type="entry name" value="Mss4-like_sf"/>
</dbReference>
<keyword evidence="3" id="KW-0862">Zinc</keyword>
<dbReference type="PANTHER" id="PTHR33337">
    <property type="entry name" value="GFA DOMAIN-CONTAINING PROTEIN"/>
    <property type="match status" value="1"/>
</dbReference>
<dbReference type="Proteomes" id="UP000049983">
    <property type="component" value="Unassembled WGS sequence"/>
</dbReference>
<dbReference type="InterPro" id="IPR006913">
    <property type="entry name" value="CENP-V/GFA"/>
</dbReference>
<keyword evidence="4" id="KW-0456">Lyase</keyword>
<comment type="similarity">
    <text evidence="1">Belongs to the Gfa family.</text>
</comment>
<evidence type="ECO:0000313" key="7">
    <source>
        <dbReference type="Proteomes" id="UP000049983"/>
    </source>
</evidence>
<organism evidence="6 7">
    <name type="scientific">Roseibium album</name>
    <dbReference type="NCBI Taxonomy" id="311410"/>
    <lineage>
        <taxon>Bacteria</taxon>
        <taxon>Pseudomonadati</taxon>
        <taxon>Pseudomonadota</taxon>
        <taxon>Alphaproteobacteria</taxon>
        <taxon>Hyphomicrobiales</taxon>
        <taxon>Stappiaceae</taxon>
        <taxon>Roseibium</taxon>
    </lineage>
</organism>
<evidence type="ECO:0000313" key="6">
    <source>
        <dbReference type="EMBL" id="CTQ70136.1"/>
    </source>
</evidence>
<keyword evidence="2" id="KW-0479">Metal-binding</keyword>
<dbReference type="OrthoDB" id="9807246at2"/>
<dbReference type="PROSITE" id="PS51891">
    <property type="entry name" value="CENP_V_GFA"/>
    <property type="match status" value="1"/>
</dbReference>
<name>A0A0M6Z798_9HYPH</name>
<sequence>MSFEGGCLCGQVRYVSNVAPITTVHCCCTDCRRIGGTGHATHTVVTTDAFECSGALTEYEKVADSGNRINRRFCPTCGSAIFHTRDGLEGMVVLRTSSLDDPEAVKPERVLYTGSAVSWDVIDRSIPAFEKMSRPPTRR</sequence>
<feature type="domain" description="CENP-V/GFA" evidence="5">
    <location>
        <begin position="3"/>
        <end position="120"/>
    </location>
</feature>
<evidence type="ECO:0000259" key="5">
    <source>
        <dbReference type="PROSITE" id="PS51891"/>
    </source>
</evidence>
<evidence type="ECO:0000256" key="2">
    <source>
        <dbReference type="ARBA" id="ARBA00022723"/>
    </source>
</evidence>
<dbReference type="STRING" id="311410.LA5095_01133"/>
<evidence type="ECO:0000256" key="4">
    <source>
        <dbReference type="ARBA" id="ARBA00023239"/>
    </source>
</evidence>
<proteinExistence type="inferred from homology"/>
<dbReference type="RefSeq" id="WP_055112946.1">
    <property type="nucleotide sequence ID" value="NZ_CXWA01000001.1"/>
</dbReference>
<dbReference type="PANTHER" id="PTHR33337:SF40">
    <property type="entry name" value="CENP-V_GFA DOMAIN-CONTAINING PROTEIN-RELATED"/>
    <property type="match status" value="1"/>
</dbReference>
<dbReference type="GeneID" id="97669778"/>
<dbReference type="EMBL" id="CXWC01000010">
    <property type="protein sequence ID" value="CTQ70136.1"/>
    <property type="molecule type" value="Genomic_DNA"/>
</dbReference>
<dbReference type="AlphaFoldDB" id="A0A0M6Z798"/>
<protein>
    <recommendedName>
        <fullName evidence="5">CENP-V/GFA domain-containing protein</fullName>
    </recommendedName>
</protein>
<dbReference type="Gene3D" id="3.90.1590.10">
    <property type="entry name" value="glutathione-dependent formaldehyde- activating enzyme (gfa)"/>
    <property type="match status" value="1"/>
</dbReference>
<dbReference type="GO" id="GO:0016846">
    <property type="term" value="F:carbon-sulfur lyase activity"/>
    <property type="evidence" value="ECO:0007669"/>
    <property type="project" value="InterPro"/>
</dbReference>
<reference evidence="7" key="1">
    <citation type="submission" date="2015-07" db="EMBL/GenBank/DDBJ databases">
        <authorList>
            <person name="Rodrigo-Torres Lidia"/>
            <person name="Arahal R.David."/>
        </authorList>
    </citation>
    <scope>NUCLEOTIDE SEQUENCE [LARGE SCALE GENOMIC DNA]</scope>
    <source>
        <strain evidence="7">CECT 5096</strain>
    </source>
</reference>
<accession>A0A0M6Z798</accession>
<dbReference type="Pfam" id="PF04828">
    <property type="entry name" value="GFA"/>
    <property type="match status" value="1"/>
</dbReference>
<dbReference type="SUPFAM" id="SSF51316">
    <property type="entry name" value="Mss4-like"/>
    <property type="match status" value="1"/>
</dbReference>
<gene>
    <name evidence="6" type="ORF">LA5096_02388</name>
</gene>
<evidence type="ECO:0000256" key="1">
    <source>
        <dbReference type="ARBA" id="ARBA00005495"/>
    </source>
</evidence>